<protein>
    <submittedName>
        <fullName evidence="2">Uncharacterized protein</fullName>
    </submittedName>
</protein>
<evidence type="ECO:0000256" key="1">
    <source>
        <dbReference type="SAM" id="Phobius"/>
    </source>
</evidence>
<dbReference type="RefSeq" id="WP_345635727.1">
    <property type="nucleotide sequence ID" value="NZ_BAABJQ010000024.1"/>
</dbReference>
<dbReference type="Proteomes" id="UP001501570">
    <property type="component" value="Unassembled WGS sequence"/>
</dbReference>
<dbReference type="PANTHER" id="PTHR37826">
    <property type="entry name" value="FLOTILLIN BAND_7_5 DOMAIN PROTEIN"/>
    <property type="match status" value="1"/>
</dbReference>
<evidence type="ECO:0000313" key="2">
    <source>
        <dbReference type="EMBL" id="GAA5195622.1"/>
    </source>
</evidence>
<sequence>MTENPPAQRSRDAQTYPCDGCGARVEFAPGTTVLRCPYCGHEQQVVAVGRQVREHPYEELATLPAKAHGALGAHALVCQKCGARTDSDALAGRCQFCGAPLIADPSAGEQIVPEAVLPFAVDRDGVRTALRRWVSSRWFAPSTLKKVSEAESLKGTYLPHWTYDAHTETRYTGERGEHYWVTETYTVTVNGQAQTRTRRVQKTRWHPASGRVERDFDDLLVPGTQRMAEQQLERLTPWPLAEAVAFQPEYLAGYDALRYDVEPDDGLRTAKQSTEPMIRDDCLGAIGGDEQRLHSVDTAFSGITFKLMLLPVWLACYLHAGRTYQVAVNARTGEVIGQRPYSPAKIAAAVIAGLVLVVLVILLLVHYH</sequence>
<proteinExistence type="predicted"/>
<dbReference type="Gene3D" id="2.20.28.30">
    <property type="entry name" value="RNA polymerase ii, chain L"/>
    <property type="match status" value="1"/>
</dbReference>
<name>A0ABP9SJ95_9ACTN</name>
<dbReference type="PANTHER" id="PTHR37826:SF3">
    <property type="entry name" value="J DOMAIN-CONTAINING PROTEIN"/>
    <property type="match status" value="1"/>
</dbReference>
<keyword evidence="3" id="KW-1185">Reference proteome</keyword>
<organism evidence="2 3">
    <name type="scientific">Rugosimonospora acidiphila</name>
    <dbReference type="NCBI Taxonomy" id="556531"/>
    <lineage>
        <taxon>Bacteria</taxon>
        <taxon>Bacillati</taxon>
        <taxon>Actinomycetota</taxon>
        <taxon>Actinomycetes</taxon>
        <taxon>Micromonosporales</taxon>
        <taxon>Micromonosporaceae</taxon>
        <taxon>Rugosimonospora</taxon>
    </lineage>
</organism>
<dbReference type="EMBL" id="BAABJQ010000024">
    <property type="protein sequence ID" value="GAA5195622.1"/>
    <property type="molecule type" value="Genomic_DNA"/>
</dbReference>
<gene>
    <name evidence="2" type="ORF">GCM10023322_62730</name>
</gene>
<evidence type="ECO:0000313" key="3">
    <source>
        <dbReference type="Proteomes" id="UP001501570"/>
    </source>
</evidence>
<accession>A0ABP9SJ95</accession>
<keyword evidence="1" id="KW-0812">Transmembrane</keyword>
<keyword evidence="1" id="KW-0472">Membrane</keyword>
<feature type="transmembrane region" description="Helical" evidence="1">
    <location>
        <begin position="346"/>
        <end position="365"/>
    </location>
</feature>
<reference evidence="3" key="1">
    <citation type="journal article" date="2019" name="Int. J. Syst. Evol. Microbiol.">
        <title>The Global Catalogue of Microorganisms (GCM) 10K type strain sequencing project: providing services to taxonomists for standard genome sequencing and annotation.</title>
        <authorList>
            <consortium name="The Broad Institute Genomics Platform"/>
            <consortium name="The Broad Institute Genome Sequencing Center for Infectious Disease"/>
            <person name="Wu L."/>
            <person name="Ma J."/>
        </authorList>
    </citation>
    <scope>NUCLEOTIDE SEQUENCE [LARGE SCALE GENOMIC DNA]</scope>
    <source>
        <strain evidence="3">JCM 18304</strain>
    </source>
</reference>
<comment type="caution">
    <text evidence="2">The sequence shown here is derived from an EMBL/GenBank/DDBJ whole genome shotgun (WGS) entry which is preliminary data.</text>
</comment>
<keyword evidence="1" id="KW-1133">Transmembrane helix</keyword>